<proteinExistence type="inferred from homology"/>
<gene>
    <name evidence="8" type="primary">101893165</name>
    <name evidence="10" type="synonym">LOC101893165</name>
</gene>
<keyword evidence="4" id="KW-0496">Mitochondrion</keyword>
<dbReference type="Pfam" id="PF10501">
    <property type="entry name" value="Ribosomal_L50"/>
    <property type="match status" value="1"/>
</dbReference>
<dbReference type="Proteomes" id="UP001652621">
    <property type="component" value="Unplaced"/>
</dbReference>
<dbReference type="STRING" id="7370.A0A1I8N2J6"/>
<evidence type="ECO:0000256" key="3">
    <source>
        <dbReference type="ARBA" id="ARBA00022980"/>
    </source>
</evidence>
<keyword evidence="5" id="KW-0687">Ribonucleoprotein</keyword>
<dbReference type="EnsemblMetazoa" id="MDOA010876-RA">
    <property type="protein sequence ID" value="MDOA010876-PA"/>
    <property type="gene ID" value="MDOA010876"/>
</dbReference>
<dbReference type="GO" id="GO:0005762">
    <property type="term" value="C:mitochondrial large ribosomal subunit"/>
    <property type="evidence" value="ECO:0007669"/>
    <property type="project" value="TreeGrafter"/>
</dbReference>
<evidence type="ECO:0000256" key="4">
    <source>
        <dbReference type="ARBA" id="ARBA00023128"/>
    </source>
</evidence>
<evidence type="ECO:0000256" key="5">
    <source>
        <dbReference type="ARBA" id="ARBA00023274"/>
    </source>
</evidence>
<reference evidence="10" key="2">
    <citation type="submission" date="2025-04" db="UniProtKB">
        <authorList>
            <consortium name="RefSeq"/>
        </authorList>
    </citation>
    <scope>IDENTIFICATION</scope>
    <source>
        <strain evidence="10">Aabys</strain>
    </source>
</reference>
<dbReference type="KEGG" id="mde:101893165"/>
<dbReference type="OrthoDB" id="9939609at2759"/>
<dbReference type="InterPro" id="IPR018305">
    <property type="entry name" value="Ribosomal_m50"/>
</dbReference>
<dbReference type="VEuPathDB" id="VectorBase:MDOA010876"/>
<evidence type="ECO:0000313" key="9">
    <source>
        <dbReference type="Proteomes" id="UP001652621"/>
    </source>
</evidence>
<name>A0A1I8N2J6_MUSDO</name>
<evidence type="ECO:0000256" key="1">
    <source>
        <dbReference type="ARBA" id="ARBA00004173"/>
    </source>
</evidence>
<protein>
    <recommendedName>
        <fullName evidence="6">Large ribosomal subunit protein mL50</fullName>
    </recommendedName>
    <alternativeName>
        <fullName evidence="7">39S ribosomal protein L50, mitochondrial</fullName>
    </alternativeName>
</protein>
<dbReference type="AlphaFoldDB" id="A0A1I8N2J6"/>
<dbReference type="RefSeq" id="XP_005189337.1">
    <property type="nucleotide sequence ID" value="XM_005189280.3"/>
</dbReference>
<keyword evidence="9" id="KW-1185">Reference proteome</keyword>
<evidence type="ECO:0000256" key="7">
    <source>
        <dbReference type="ARBA" id="ARBA00035398"/>
    </source>
</evidence>
<comment type="similarity">
    <text evidence="2">Belongs to the mitochondrion-specific ribosomal protein mL50 family.</text>
</comment>
<dbReference type="PANTHER" id="PTHR31542">
    <property type="entry name" value="39A RIBOSOMAL PROTEIN L50, MITOCHONDRIAL"/>
    <property type="match status" value="1"/>
</dbReference>
<dbReference type="VEuPathDB" id="VectorBase:MDOMA2_016901"/>
<evidence type="ECO:0000313" key="8">
    <source>
        <dbReference type="EnsemblMetazoa" id="MDOA010876-PA"/>
    </source>
</evidence>
<evidence type="ECO:0000256" key="2">
    <source>
        <dbReference type="ARBA" id="ARBA00008860"/>
    </source>
</evidence>
<accession>A0A1I8N2J6</accession>
<dbReference type="eggNOG" id="ENOG502S4J8">
    <property type="taxonomic scope" value="Eukaryota"/>
</dbReference>
<keyword evidence="3 10" id="KW-0689">Ribosomal protein</keyword>
<organism evidence="8">
    <name type="scientific">Musca domestica</name>
    <name type="common">House fly</name>
    <dbReference type="NCBI Taxonomy" id="7370"/>
    <lineage>
        <taxon>Eukaryota</taxon>
        <taxon>Metazoa</taxon>
        <taxon>Ecdysozoa</taxon>
        <taxon>Arthropoda</taxon>
        <taxon>Hexapoda</taxon>
        <taxon>Insecta</taxon>
        <taxon>Pterygota</taxon>
        <taxon>Neoptera</taxon>
        <taxon>Endopterygota</taxon>
        <taxon>Diptera</taxon>
        <taxon>Brachycera</taxon>
        <taxon>Muscomorpha</taxon>
        <taxon>Muscoidea</taxon>
        <taxon>Muscidae</taxon>
        <taxon>Musca</taxon>
    </lineage>
</organism>
<evidence type="ECO:0000256" key="6">
    <source>
        <dbReference type="ARBA" id="ARBA00035183"/>
    </source>
</evidence>
<dbReference type="PANTHER" id="PTHR31542:SF1">
    <property type="entry name" value="LARGE RIBOSOMAL SUBUNIT PROTEIN ML50"/>
    <property type="match status" value="1"/>
</dbReference>
<sequence length="189" mass="21423">MFRNINKTCINILRQVGAEQKCCYSTKPKTSQIDSMGQSIADKGFLRPHKPYNAPADAADKVRAICGSLQISNKPDYQLKSLEEKFKFLEACFADFKHSVPNSQIYEIKTVGDVIKFYETSVNTTVPLDALKTMELPENLHIQYDYLRFNSETDTKFNGQTAFPKSSTLVTGLKYRGKYVGNEAKQSWP</sequence>
<comment type="subcellular location">
    <subcellularLocation>
        <location evidence="1">Mitochondrion</location>
    </subcellularLocation>
</comment>
<reference evidence="8" key="1">
    <citation type="submission" date="2020-05" db="UniProtKB">
        <authorList>
            <consortium name="EnsemblMetazoa"/>
        </authorList>
    </citation>
    <scope>IDENTIFICATION</scope>
    <source>
        <strain evidence="8">Aabys</strain>
    </source>
</reference>
<evidence type="ECO:0000313" key="10">
    <source>
        <dbReference type="RefSeq" id="XP_005189337.1"/>
    </source>
</evidence>